<keyword evidence="2" id="KW-0813">Transport</keyword>
<evidence type="ECO:0000313" key="10">
    <source>
        <dbReference type="Proteomes" id="UP001596956"/>
    </source>
</evidence>
<evidence type="ECO:0000256" key="5">
    <source>
        <dbReference type="ARBA" id="ARBA00022989"/>
    </source>
</evidence>
<keyword evidence="3" id="KW-1003">Cell membrane</keyword>
<evidence type="ECO:0000313" key="9">
    <source>
        <dbReference type="EMBL" id="MFD0800411.1"/>
    </source>
</evidence>
<feature type="transmembrane region" description="Helical" evidence="8">
    <location>
        <begin position="108"/>
        <end position="125"/>
    </location>
</feature>
<proteinExistence type="inferred from homology"/>
<dbReference type="PANTHER" id="PTHR30561:SF0">
    <property type="entry name" value="GUANIDINIUM EXPORTER"/>
    <property type="match status" value="1"/>
</dbReference>
<evidence type="ECO:0000256" key="2">
    <source>
        <dbReference type="ARBA" id="ARBA00022448"/>
    </source>
</evidence>
<feature type="transmembrane region" description="Helical" evidence="8">
    <location>
        <begin position="55"/>
        <end position="75"/>
    </location>
</feature>
<keyword evidence="6 8" id="KW-0472">Membrane</keyword>
<evidence type="ECO:0000256" key="7">
    <source>
        <dbReference type="RuleBase" id="RU003942"/>
    </source>
</evidence>
<evidence type="ECO:0000256" key="1">
    <source>
        <dbReference type="ARBA" id="ARBA00004651"/>
    </source>
</evidence>
<reference evidence="10" key="1">
    <citation type="journal article" date="2019" name="Int. J. Syst. Evol. Microbiol.">
        <title>The Global Catalogue of Microorganisms (GCM) 10K type strain sequencing project: providing services to taxonomists for standard genome sequencing and annotation.</title>
        <authorList>
            <consortium name="The Broad Institute Genomics Platform"/>
            <consortium name="The Broad Institute Genome Sequencing Center for Infectious Disease"/>
            <person name="Wu L."/>
            <person name="Ma J."/>
        </authorList>
    </citation>
    <scope>NUCLEOTIDE SEQUENCE [LARGE SCALE GENOMIC DNA]</scope>
    <source>
        <strain evidence="10">CCUG 63369</strain>
    </source>
</reference>
<protein>
    <submittedName>
        <fullName evidence="9">DMT family transporter</fullName>
    </submittedName>
</protein>
<accession>A0ABW3BAP6</accession>
<dbReference type="Pfam" id="PF00893">
    <property type="entry name" value="Multi_Drug_Res"/>
    <property type="match status" value="1"/>
</dbReference>
<dbReference type="Gene3D" id="1.10.3730.20">
    <property type="match status" value="1"/>
</dbReference>
<dbReference type="SUPFAM" id="SSF103481">
    <property type="entry name" value="Multidrug resistance efflux transporter EmrE"/>
    <property type="match status" value="1"/>
</dbReference>
<comment type="subcellular location">
    <subcellularLocation>
        <location evidence="1 7">Cell membrane</location>
        <topology evidence="1 7">Multi-pass membrane protein</topology>
    </subcellularLocation>
</comment>
<dbReference type="Proteomes" id="UP001596956">
    <property type="component" value="Unassembled WGS sequence"/>
</dbReference>
<keyword evidence="5 8" id="KW-1133">Transmembrane helix</keyword>
<dbReference type="InterPro" id="IPR037185">
    <property type="entry name" value="EmrE-like"/>
</dbReference>
<gene>
    <name evidence="9" type="ORF">ACFQZU_03635</name>
</gene>
<feature type="transmembrane region" description="Helical" evidence="8">
    <location>
        <begin position="82"/>
        <end position="102"/>
    </location>
</feature>
<keyword evidence="4 7" id="KW-0812">Transmembrane</keyword>
<dbReference type="InterPro" id="IPR045324">
    <property type="entry name" value="Small_multidrug_res"/>
</dbReference>
<comment type="caution">
    <text evidence="9">The sequence shown here is derived from an EMBL/GenBank/DDBJ whole genome shotgun (WGS) entry which is preliminary data.</text>
</comment>
<organism evidence="9 10">
    <name type="scientific">Streptomonospora algeriensis</name>
    <dbReference type="NCBI Taxonomy" id="995084"/>
    <lineage>
        <taxon>Bacteria</taxon>
        <taxon>Bacillati</taxon>
        <taxon>Actinomycetota</taxon>
        <taxon>Actinomycetes</taxon>
        <taxon>Streptosporangiales</taxon>
        <taxon>Nocardiopsidaceae</taxon>
        <taxon>Streptomonospora</taxon>
    </lineage>
</organism>
<keyword evidence="10" id="KW-1185">Reference proteome</keyword>
<sequence length="145" mass="14912">MSAYTGLDARGERAAGRAFPRARTTAWVVLVLAGLLEIVWSLALTEADGLSRPGWAVGGIVLAMISLGMLSYSLGHLPVGTAYAVWVGIGAVGVAVVGMLFLGEPAGWERLIFLGLIIAGVIGLNQSEKPDGSDGAADTRPAAHD</sequence>
<comment type="similarity">
    <text evidence="7">Belongs to the drug/metabolite transporter (DMT) superfamily. Small multidrug resistance (SMR) (TC 2.A.7.1) family.</text>
</comment>
<name>A0ABW3BAP6_9ACTN</name>
<dbReference type="InterPro" id="IPR000390">
    <property type="entry name" value="Small_drug/metabolite_transptr"/>
</dbReference>
<evidence type="ECO:0000256" key="8">
    <source>
        <dbReference type="SAM" id="Phobius"/>
    </source>
</evidence>
<feature type="transmembrane region" description="Helical" evidence="8">
    <location>
        <begin position="25"/>
        <end position="43"/>
    </location>
</feature>
<evidence type="ECO:0000256" key="6">
    <source>
        <dbReference type="ARBA" id="ARBA00023136"/>
    </source>
</evidence>
<dbReference type="EMBL" id="JBHTHR010000051">
    <property type="protein sequence ID" value="MFD0800411.1"/>
    <property type="molecule type" value="Genomic_DNA"/>
</dbReference>
<evidence type="ECO:0000256" key="4">
    <source>
        <dbReference type="ARBA" id="ARBA00022692"/>
    </source>
</evidence>
<dbReference type="PANTHER" id="PTHR30561">
    <property type="entry name" value="SMR FAMILY PROTON-DEPENDENT DRUG EFFLUX TRANSPORTER SUGE"/>
    <property type="match status" value="1"/>
</dbReference>
<evidence type="ECO:0000256" key="3">
    <source>
        <dbReference type="ARBA" id="ARBA00022475"/>
    </source>
</evidence>